<evidence type="ECO:0000256" key="12">
    <source>
        <dbReference type="SAM" id="MobiDB-lite"/>
    </source>
</evidence>
<evidence type="ECO:0000256" key="5">
    <source>
        <dbReference type="ARBA" id="ARBA00022741"/>
    </source>
</evidence>
<dbReference type="AlphaFoldDB" id="A0A835G357"/>
<dbReference type="GO" id="GO:0000724">
    <property type="term" value="P:double-strand break repair via homologous recombination"/>
    <property type="evidence" value="ECO:0007669"/>
    <property type="project" value="TreeGrafter"/>
</dbReference>
<keyword evidence="6" id="KW-0227">DNA damage</keyword>
<dbReference type="PANTHER" id="PTHR19306:SF6">
    <property type="entry name" value="STRUCTURAL MAINTENANCE OF CHROMOSOMES PROTEIN 6"/>
    <property type="match status" value="1"/>
</dbReference>
<evidence type="ECO:0000256" key="8">
    <source>
        <dbReference type="ARBA" id="ARBA00023054"/>
    </source>
</evidence>
<comment type="subcellular location">
    <subcellularLocation>
        <location evidence="2">Chromosome</location>
    </subcellularLocation>
    <subcellularLocation>
        <location evidence="1">Nucleus</location>
    </subcellularLocation>
</comment>
<dbReference type="Gene3D" id="3.40.50.300">
    <property type="entry name" value="P-loop containing nucleotide triphosphate hydrolases"/>
    <property type="match status" value="1"/>
</dbReference>
<evidence type="ECO:0000256" key="11">
    <source>
        <dbReference type="ARBA" id="ARBA00023242"/>
    </source>
</evidence>
<evidence type="ECO:0000313" key="14">
    <source>
        <dbReference type="EMBL" id="KAF8783892.1"/>
    </source>
</evidence>
<dbReference type="EMBL" id="JACEFO010000036">
    <property type="protein sequence ID" value="KAF8783892.1"/>
    <property type="molecule type" value="Genomic_DNA"/>
</dbReference>
<proteinExistence type="inferred from homology"/>
<dbReference type="GO" id="GO:0035861">
    <property type="term" value="C:site of double-strand break"/>
    <property type="evidence" value="ECO:0007669"/>
    <property type="project" value="TreeGrafter"/>
</dbReference>
<dbReference type="GO" id="GO:0016887">
    <property type="term" value="F:ATP hydrolysis activity"/>
    <property type="evidence" value="ECO:0007669"/>
    <property type="project" value="InterPro"/>
</dbReference>
<comment type="caution">
    <text evidence="14">The sequence shown here is derived from an EMBL/GenBank/DDBJ whole genome shotgun (WGS) entry which is preliminary data.</text>
</comment>
<evidence type="ECO:0000256" key="9">
    <source>
        <dbReference type="ARBA" id="ARBA00023172"/>
    </source>
</evidence>
<reference evidence="14" key="1">
    <citation type="submission" date="2020-07" db="EMBL/GenBank/DDBJ databases">
        <title>Genome sequence and genetic diversity analysis of an under-domesticated orphan crop, white fonio (Digitaria exilis).</title>
        <authorList>
            <person name="Bennetzen J.L."/>
            <person name="Chen S."/>
            <person name="Ma X."/>
            <person name="Wang X."/>
            <person name="Yssel A.E.J."/>
            <person name="Chaluvadi S.R."/>
            <person name="Johnson M."/>
            <person name="Gangashetty P."/>
            <person name="Hamidou F."/>
            <person name="Sanogo M.D."/>
            <person name="Zwaenepoel A."/>
            <person name="Wallace J."/>
            <person name="Van De Peer Y."/>
            <person name="Van Deynze A."/>
        </authorList>
    </citation>
    <scope>NUCLEOTIDE SEQUENCE</scope>
    <source>
        <tissue evidence="14">Leaves</tissue>
    </source>
</reference>
<sequence length="130" mass="13789">MAPGTISRIRLENFMCHSSLHIELGEHVNFITGQNGSTARKPYPIPSLFPFLAGPLTIDAPFSSSVAAVAQAGRAQSLRLSASPSAAAPRTPSAPHPSRTSSRPGAAMQPLLLISVTMEKMRSSLKYMGM</sequence>
<comment type="similarity">
    <text evidence="3">Belongs to the SMC family. SMC6 subfamily.</text>
</comment>
<keyword evidence="8" id="KW-0175">Coiled coil</keyword>
<keyword evidence="5" id="KW-0547">Nucleotide-binding</keyword>
<evidence type="ECO:0000256" key="10">
    <source>
        <dbReference type="ARBA" id="ARBA00023204"/>
    </source>
</evidence>
<dbReference type="GO" id="GO:0003684">
    <property type="term" value="F:damaged DNA binding"/>
    <property type="evidence" value="ECO:0007669"/>
    <property type="project" value="TreeGrafter"/>
</dbReference>
<evidence type="ECO:0000259" key="13">
    <source>
        <dbReference type="Pfam" id="PF13476"/>
    </source>
</evidence>
<evidence type="ECO:0000256" key="1">
    <source>
        <dbReference type="ARBA" id="ARBA00004123"/>
    </source>
</evidence>
<evidence type="ECO:0000256" key="3">
    <source>
        <dbReference type="ARBA" id="ARBA00006793"/>
    </source>
</evidence>
<feature type="domain" description="Rad50/SbcC-type AAA" evidence="13">
    <location>
        <begin position="8"/>
        <end position="37"/>
    </location>
</feature>
<dbReference type="PANTHER" id="PTHR19306">
    <property type="entry name" value="STRUCTURAL MAINTENANCE OF CHROMOSOMES 5,6 SMC5, SMC6"/>
    <property type="match status" value="1"/>
</dbReference>
<dbReference type="GO" id="GO:0030915">
    <property type="term" value="C:Smc5-Smc6 complex"/>
    <property type="evidence" value="ECO:0007669"/>
    <property type="project" value="TreeGrafter"/>
</dbReference>
<keyword evidence="11" id="KW-0539">Nucleus</keyword>
<keyword evidence="4" id="KW-0158">Chromosome</keyword>
<evidence type="ECO:0000256" key="4">
    <source>
        <dbReference type="ARBA" id="ARBA00022454"/>
    </source>
</evidence>
<protein>
    <recommendedName>
        <fullName evidence="13">Rad50/SbcC-type AAA domain-containing protein</fullName>
    </recommendedName>
</protein>
<evidence type="ECO:0000256" key="7">
    <source>
        <dbReference type="ARBA" id="ARBA00022840"/>
    </source>
</evidence>
<dbReference type="Pfam" id="PF13476">
    <property type="entry name" value="AAA_23"/>
    <property type="match status" value="1"/>
</dbReference>
<organism evidence="14 15">
    <name type="scientific">Digitaria exilis</name>
    <dbReference type="NCBI Taxonomy" id="1010633"/>
    <lineage>
        <taxon>Eukaryota</taxon>
        <taxon>Viridiplantae</taxon>
        <taxon>Streptophyta</taxon>
        <taxon>Embryophyta</taxon>
        <taxon>Tracheophyta</taxon>
        <taxon>Spermatophyta</taxon>
        <taxon>Magnoliopsida</taxon>
        <taxon>Liliopsida</taxon>
        <taxon>Poales</taxon>
        <taxon>Poaceae</taxon>
        <taxon>PACMAD clade</taxon>
        <taxon>Panicoideae</taxon>
        <taxon>Panicodae</taxon>
        <taxon>Paniceae</taxon>
        <taxon>Anthephorinae</taxon>
        <taxon>Digitaria</taxon>
    </lineage>
</organism>
<keyword evidence="7" id="KW-0067">ATP-binding</keyword>
<accession>A0A835G357</accession>
<feature type="region of interest" description="Disordered" evidence="12">
    <location>
        <begin position="79"/>
        <end position="105"/>
    </location>
</feature>
<gene>
    <name evidence="14" type="ORF">HU200_000341</name>
</gene>
<dbReference type="GO" id="GO:0005524">
    <property type="term" value="F:ATP binding"/>
    <property type="evidence" value="ECO:0007669"/>
    <property type="project" value="UniProtKB-KW"/>
</dbReference>
<keyword evidence="10" id="KW-0234">DNA repair</keyword>
<evidence type="ECO:0000313" key="15">
    <source>
        <dbReference type="Proteomes" id="UP000636709"/>
    </source>
</evidence>
<evidence type="ECO:0000256" key="6">
    <source>
        <dbReference type="ARBA" id="ARBA00022763"/>
    </source>
</evidence>
<dbReference type="InterPro" id="IPR027417">
    <property type="entry name" value="P-loop_NTPase"/>
</dbReference>
<dbReference type="InterPro" id="IPR038729">
    <property type="entry name" value="Rad50/SbcC_AAA"/>
</dbReference>
<dbReference type="Proteomes" id="UP000636709">
    <property type="component" value="Unassembled WGS sequence"/>
</dbReference>
<name>A0A835G357_9POAL</name>
<dbReference type="GO" id="GO:0005634">
    <property type="term" value="C:nucleus"/>
    <property type="evidence" value="ECO:0007669"/>
    <property type="project" value="UniProtKB-SubCell"/>
</dbReference>
<dbReference type="GO" id="GO:0003697">
    <property type="term" value="F:single-stranded DNA binding"/>
    <property type="evidence" value="ECO:0007669"/>
    <property type="project" value="TreeGrafter"/>
</dbReference>
<dbReference type="OrthoDB" id="10072614at2759"/>
<keyword evidence="9" id="KW-0233">DNA recombination</keyword>
<evidence type="ECO:0000256" key="2">
    <source>
        <dbReference type="ARBA" id="ARBA00004286"/>
    </source>
</evidence>
<keyword evidence="15" id="KW-1185">Reference proteome</keyword>
<feature type="compositionally biased region" description="Low complexity" evidence="12">
    <location>
        <begin position="79"/>
        <end position="104"/>
    </location>
</feature>